<dbReference type="GO" id="GO:0005737">
    <property type="term" value="C:cytoplasm"/>
    <property type="evidence" value="ECO:0007669"/>
    <property type="project" value="TreeGrafter"/>
</dbReference>
<dbReference type="eggNOG" id="ENOG502QRBS">
    <property type="taxonomic scope" value="Eukaryota"/>
</dbReference>
<dbReference type="Pfam" id="PF01266">
    <property type="entry name" value="DAO"/>
    <property type="match status" value="1"/>
</dbReference>
<accession>A0A014QVR9</accession>
<protein>
    <submittedName>
        <fullName evidence="3">FAD dependent oxidoreductase</fullName>
    </submittedName>
</protein>
<evidence type="ECO:0000313" key="3">
    <source>
        <dbReference type="EMBL" id="EXU97944.1"/>
    </source>
</evidence>
<dbReference type="Gene3D" id="3.30.9.10">
    <property type="entry name" value="D-Amino Acid Oxidase, subunit A, domain 2"/>
    <property type="match status" value="1"/>
</dbReference>
<comment type="caution">
    <text evidence="3">The sequence shown here is derived from an EMBL/GenBank/DDBJ whole genome shotgun (WGS) entry which is preliminary data.</text>
</comment>
<reference evidence="3 4" key="1">
    <citation type="submission" date="2014-02" db="EMBL/GenBank/DDBJ databases">
        <title>The genome sequence of the entomopathogenic fungus Metarhizium robertsii ARSEF 2575.</title>
        <authorList>
            <person name="Giuliano Garisto Donzelli B."/>
            <person name="Roe B.A."/>
            <person name="Macmil S.L."/>
            <person name="Krasnoff S.B."/>
            <person name="Gibson D.M."/>
        </authorList>
    </citation>
    <scope>NUCLEOTIDE SEQUENCE [LARGE SCALE GENOMIC DNA]</scope>
    <source>
        <strain evidence="3 4">ARSEF 2575</strain>
    </source>
</reference>
<dbReference type="PANTHER" id="PTHR13847:SF213">
    <property type="entry name" value="DEPENDENT OXIDOREDUCTASE, PUTATIVE-RELATED"/>
    <property type="match status" value="1"/>
</dbReference>
<dbReference type="AlphaFoldDB" id="A0A014QVR9"/>
<dbReference type="HOGENOM" id="CLU_022730_2_1_1"/>
<dbReference type="InterPro" id="IPR036188">
    <property type="entry name" value="FAD/NAD-bd_sf"/>
</dbReference>
<dbReference type="PANTHER" id="PTHR13847">
    <property type="entry name" value="SARCOSINE DEHYDROGENASE-RELATED"/>
    <property type="match status" value="1"/>
</dbReference>
<dbReference type="Proteomes" id="UP000030151">
    <property type="component" value="Unassembled WGS sequence"/>
</dbReference>
<dbReference type="InterPro" id="IPR006076">
    <property type="entry name" value="FAD-dep_OxRdtase"/>
</dbReference>
<sequence length="519" mass="57690">MSDTSAYGDDIRDDDTLVDDDNSSVRSFGSVSTVVWKGPNPSLPDRLRSYWQDHTPLPPLDDIKISSDIPDRVDVVIIGSGMTGVGVALSFLQLMASKGRFPVVLVIEAGEICSGMTALSSGYIKFLPHVNTHAEQWLPIKVLDLQVKNAHALKELASRYPHAHAREFETEELHFDPEEFEERKAVVTDPNGFMGLNEQYPQYKVTILEGDEVPNYGHLPAYGALSYKAASIQPYHLVTSIWGDLCRQYANLRISTNNSVKKIELTTDSSHPYRVTCSRGTLQARHVVHATGSWATRLLPALEISLAPGLVHVLLQRPGASFPQREGKHSWTLNPGNLPFTVIRLPDGNDEIGELLIEREWMTSGEMDDGEMQNTWKYLHRHMRDVFGREWLDEAIRGTLWPRTVGMTGDYLPLVGRIPREYANREVLHSDQAAVEAAVPEHGGLATPGEWISAGYSGRETAFALLSGHAVGIQIAGMENEELEMVPGRPGGRLNDWFPKEELSLDGDRMMRANLGPLN</sequence>
<dbReference type="Gene3D" id="3.50.50.60">
    <property type="entry name" value="FAD/NAD(P)-binding domain"/>
    <property type="match status" value="1"/>
</dbReference>
<name>A0A014QVR9_9HYPO</name>
<dbReference type="OrthoDB" id="429143at2759"/>
<feature type="compositionally biased region" description="Acidic residues" evidence="1">
    <location>
        <begin position="11"/>
        <end position="22"/>
    </location>
</feature>
<proteinExistence type="predicted"/>
<evidence type="ECO:0000313" key="4">
    <source>
        <dbReference type="Proteomes" id="UP000030151"/>
    </source>
</evidence>
<feature type="domain" description="FAD dependent oxidoreductase" evidence="2">
    <location>
        <begin position="74"/>
        <end position="471"/>
    </location>
</feature>
<gene>
    <name evidence="3" type="ORF">X797_008943</name>
</gene>
<dbReference type="SUPFAM" id="SSF51905">
    <property type="entry name" value="FAD/NAD(P)-binding domain"/>
    <property type="match status" value="1"/>
</dbReference>
<evidence type="ECO:0000256" key="1">
    <source>
        <dbReference type="SAM" id="MobiDB-lite"/>
    </source>
</evidence>
<feature type="region of interest" description="Disordered" evidence="1">
    <location>
        <begin position="1"/>
        <end position="26"/>
    </location>
</feature>
<dbReference type="EMBL" id="JELW01000031">
    <property type="protein sequence ID" value="EXU97944.1"/>
    <property type="molecule type" value="Genomic_DNA"/>
</dbReference>
<evidence type="ECO:0000259" key="2">
    <source>
        <dbReference type="Pfam" id="PF01266"/>
    </source>
</evidence>
<organism evidence="3 4">
    <name type="scientific">Metarhizium robertsii</name>
    <dbReference type="NCBI Taxonomy" id="568076"/>
    <lineage>
        <taxon>Eukaryota</taxon>
        <taxon>Fungi</taxon>
        <taxon>Dikarya</taxon>
        <taxon>Ascomycota</taxon>
        <taxon>Pezizomycotina</taxon>
        <taxon>Sordariomycetes</taxon>
        <taxon>Hypocreomycetidae</taxon>
        <taxon>Hypocreales</taxon>
        <taxon>Clavicipitaceae</taxon>
        <taxon>Metarhizium</taxon>
    </lineage>
</organism>